<evidence type="ECO:0000256" key="1">
    <source>
        <dbReference type="SAM" id="MobiDB-lite"/>
    </source>
</evidence>
<feature type="compositionally biased region" description="Low complexity" evidence="1">
    <location>
        <begin position="50"/>
        <end position="79"/>
    </location>
</feature>
<organism evidence="2 3">
    <name type="scientific">Pyrenophora tritici-repentis</name>
    <dbReference type="NCBI Taxonomy" id="45151"/>
    <lineage>
        <taxon>Eukaryota</taxon>
        <taxon>Fungi</taxon>
        <taxon>Dikarya</taxon>
        <taxon>Ascomycota</taxon>
        <taxon>Pezizomycotina</taxon>
        <taxon>Dothideomycetes</taxon>
        <taxon>Pleosporomycetidae</taxon>
        <taxon>Pleosporales</taxon>
        <taxon>Pleosporineae</taxon>
        <taxon>Pleosporaceae</taxon>
        <taxon>Pyrenophora</taxon>
    </lineage>
</organism>
<reference evidence="3" key="1">
    <citation type="journal article" date="2022" name="Microb. Genom.">
        <title>A global pangenome for the wheat fungal pathogen Pyrenophora tritici-repentis and prediction of effector protein structural homology.</title>
        <authorList>
            <person name="Moolhuijzen P.M."/>
            <person name="See P.T."/>
            <person name="Shi G."/>
            <person name="Powell H.R."/>
            <person name="Cockram J."/>
            <person name="Jorgensen L.N."/>
            <person name="Benslimane H."/>
            <person name="Strelkov S.E."/>
            <person name="Turner J."/>
            <person name="Liu Z."/>
            <person name="Moffat C.S."/>
        </authorList>
    </citation>
    <scope>NUCLEOTIDE SEQUENCE [LARGE SCALE GENOMIC DNA]</scope>
</reference>
<accession>A0A922NKQ5</accession>
<dbReference type="Proteomes" id="UP000249757">
    <property type="component" value="Unassembled WGS sequence"/>
</dbReference>
<gene>
    <name evidence="2" type="ORF">Ptr86124_000032</name>
</gene>
<feature type="region of interest" description="Disordered" evidence="1">
    <location>
        <begin position="1"/>
        <end position="100"/>
    </location>
</feature>
<protein>
    <submittedName>
        <fullName evidence="2">CFEM domain containing protein</fullName>
    </submittedName>
</protein>
<feature type="compositionally biased region" description="Pro residues" evidence="1">
    <location>
        <begin position="1"/>
        <end position="17"/>
    </location>
</feature>
<proteinExistence type="predicted"/>
<dbReference type="EMBL" id="NRDI02000001">
    <property type="protein sequence ID" value="KAI1519664.1"/>
    <property type="molecule type" value="Genomic_DNA"/>
</dbReference>
<name>A0A922NKQ5_9PLEO</name>
<keyword evidence="3" id="KW-1185">Reference proteome</keyword>
<evidence type="ECO:0000313" key="2">
    <source>
        <dbReference type="EMBL" id="KAI1519664.1"/>
    </source>
</evidence>
<dbReference type="AlphaFoldDB" id="A0A922NKQ5"/>
<evidence type="ECO:0000313" key="3">
    <source>
        <dbReference type="Proteomes" id="UP000249757"/>
    </source>
</evidence>
<sequence length="246" mass="26117">MSKPEGAPPAYPQNPPPIHHDAGPAPGGMQPSYYNQGGGQPEYYGASPNPYQQQGQYGPPQGQYGPPQGQYGQQMQYQQGPPPPGGYYQDDRRQGGGGGGLFADDTMKLATSSLLAIFTIFPAVYTLPTTHLLSRQSKLPTCGATKCLATTNGLFDGCAPGDLVCICTLEQSEVDRYVSTVQPCLDGEAGKAECTAGGVANYKQLLAKVCMEPEYGSLNRTVEFAPVMEEQEQEEGPAVTTTAVRV</sequence>
<comment type="caution">
    <text evidence="2">The sequence shown here is derived from an EMBL/GenBank/DDBJ whole genome shotgun (WGS) entry which is preliminary data.</text>
</comment>